<proteinExistence type="inferred from homology"/>
<dbReference type="Proteomes" id="UP000694569">
    <property type="component" value="Unplaced"/>
</dbReference>
<dbReference type="AlphaFoldDB" id="A0A8C5N291"/>
<comment type="similarity">
    <text evidence="1">Belongs to the IFRD family.</text>
</comment>
<dbReference type="InterPro" id="IPR007701">
    <property type="entry name" value="Interferon-rel_develop_reg_N"/>
</dbReference>
<dbReference type="PANTHER" id="PTHR12354">
    <property type="entry name" value="INTERFERON-RELATED DEVELOPMENTAL REGULATOR"/>
    <property type="match status" value="1"/>
</dbReference>
<dbReference type="OrthoDB" id="18978at2759"/>
<protein>
    <submittedName>
        <fullName evidence="3">Interferon related developmental regulator 2</fullName>
    </submittedName>
</protein>
<name>A0A8C5N291_9ANUR</name>
<dbReference type="Ensembl" id="ENSLLET00000023435.1">
    <property type="protein sequence ID" value="ENSLLEP00000022565.1"/>
    <property type="gene ID" value="ENSLLEG00000014187.1"/>
</dbReference>
<evidence type="ECO:0000313" key="4">
    <source>
        <dbReference type="Proteomes" id="UP000694569"/>
    </source>
</evidence>
<dbReference type="PANTHER" id="PTHR12354:SF8">
    <property type="entry name" value="INTERFERON-RELATED DEVELOPMENTAL REGULATOR 2"/>
    <property type="match status" value="1"/>
</dbReference>
<dbReference type="InterPro" id="IPR011989">
    <property type="entry name" value="ARM-like"/>
</dbReference>
<reference evidence="3" key="1">
    <citation type="submission" date="2025-08" db="UniProtKB">
        <authorList>
            <consortium name="Ensembl"/>
        </authorList>
    </citation>
    <scope>IDENTIFICATION</scope>
</reference>
<dbReference type="InterPro" id="IPR016024">
    <property type="entry name" value="ARM-type_fold"/>
</dbReference>
<dbReference type="InterPro" id="IPR039777">
    <property type="entry name" value="IFRD"/>
</dbReference>
<keyword evidence="4" id="KW-1185">Reference proteome</keyword>
<reference evidence="3" key="2">
    <citation type="submission" date="2025-09" db="UniProtKB">
        <authorList>
            <consortium name="Ensembl"/>
        </authorList>
    </citation>
    <scope>IDENTIFICATION</scope>
</reference>
<dbReference type="Gene3D" id="1.25.10.10">
    <property type="entry name" value="Leucine-rich Repeat Variant"/>
    <property type="match status" value="1"/>
</dbReference>
<feature type="domain" description="Interferon-related developmental regulator N-terminal" evidence="2">
    <location>
        <begin position="134"/>
        <end position="382"/>
    </location>
</feature>
<evidence type="ECO:0000259" key="2">
    <source>
        <dbReference type="Pfam" id="PF05004"/>
    </source>
</evidence>
<evidence type="ECO:0000313" key="3">
    <source>
        <dbReference type="Ensembl" id="ENSLLEP00000022565.1"/>
    </source>
</evidence>
<dbReference type="Pfam" id="PF05004">
    <property type="entry name" value="IFRD"/>
    <property type="match status" value="1"/>
</dbReference>
<dbReference type="SUPFAM" id="SSF48371">
    <property type="entry name" value="ARM repeat"/>
    <property type="match status" value="1"/>
</dbReference>
<sequence length="480" mass="53659">MCFRGGHNVISCKVKPSLQIRIFFTMFISSCDVTCMKPPVYIERCDGANDFSVAVSDILTRLLTVTLFRCRQRAPGLSVSAGAARGQAERGRGQSNRQKVRILIFRLYTIVVQDAIHIRGLPENFPRLLFLLDSIKTRQAALTSLRLSLSSHILADVLTERRVTLMDALERCLKKGKEEEQSLAASVLSLLCIQLGSGPEGEEVFHCLKPILISILTDSSTGSSARQSCATSLGLCCYIAAADAEDLISSLCCLEGLITSYYSDNGAKHTALHGLLCCAIQSWALLLTMCPASRIQKVLESHLPRLPGMLSSENVNLRIAAGESLALLYELGRDLEEDFFYEDTDALCVTLKALATDSNKYRAKTDRRKQRSIFRDVLHYIESSECQEETIKFGLEVMYVDSWVRRRTYSSFKEVLGSGVRYHLQYNEVLRDIFSLGAPLVLDAAAIKANKISRVEKVREAACLEFPCLDSRRSPYWHQW</sequence>
<dbReference type="GeneTree" id="ENSGT00390000013347"/>
<gene>
    <name evidence="3" type="primary">IFRD2</name>
</gene>
<accession>A0A8C5N291</accession>
<evidence type="ECO:0000256" key="1">
    <source>
        <dbReference type="ARBA" id="ARBA00008828"/>
    </source>
</evidence>
<organism evidence="3 4">
    <name type="scientific">Leptobrachium leishanense</name>
    <name type="common">Leishan spiny toad</name>
    <dbReference type="NCBI Taxonomy" id="445787"/>
    <lineage>
        <taxon>Eukaryota</taxon>
        <taxon>Metazoa</taxon>
        <taxon>Chordata</taxon>
        <taxon>Craniata</taxon>
        <taxon>Vertebrata</taxon>
        <taxon>Euteleostomi</taxon>
        <taxon>Amphibia</taxon>
        <taxon>Batrachia</taxon>
        <taxon>Anura</taxon>
        <taxon>Pelobatoidea</taxon>
        <taxon>Megophryidae</taxon>
        <taxon>Leptobrachium</taxon>
    </lineage>
</organism>